<dbReference type="EMBL" id="JWIN03000025">
    <property type="protein sequence ID" value="KAB1258201.1"/>
    <property type="molecule type" value="Genomic_DNA"/>
</dbReference>
<comment type="caution">
    <text evidence="1">The sequence shown here is derived from an EMBL/GenBank/DDBJ whole genome shotgun (WGS) entry which is preliminary data.</text>
</comment>
<organism evidence="1 2">
    <name type="scientific">Camelus dromedarius</name>
    <name type="common">Dromedary</name>
    <name type="synonym">Arabian camel</name>
    <dbReference type="NCBI Taxonomy" id="9838"/>
    <lineage>
        <taxon>Eukaryota</taxon>
        <taxon>Metazoa</taxon>
        <taxon>Chordata</taxon>
        <taxon>Craniata</taxon>
        <taxon>Vertebrata</taxon>
        <taxon>Euteleostomi</taxon>
        <taxon>Mammalia</taxon>
        <taxon>Eutheria</taxon>
        <taxon>Laurasiatheria</taxon>
        <taxon>Artiodactyla</taxon>
        <taxon>Tylopoda</taxon>
        <taxon>Camelidae</taxon>
        <taxon>Camelus</taxon>
    </lineage>
</organism>
<keyword evidence="2" id="KW-1185">Reference proteome</keyword>
<dbReference type="Proteomes" id="UP000299084">
    <property type="component" value="Unassembled WGS sequence"/>
</dbReference>
<name>A0A5N4CH07_CAMDR</name>
<sequence length="93" mass="10234">MGSGTDFVGRPKFLLTAPGIIRPGRNVTIGVELLEHSPSQITVKVELVKMLANLTVSVLEAEGVFEKEIVTTKGFELQDDTKLKKVKYLKSTF</sequence>
<protein>
    <submittedName>
        <fullName evidence="1">CD109 antigen</fullName>
    </submittedName>
</protein>
<evidence type="ECO:0000313" key="2">
    <source>
        <dbReference type="Proteomes" id="UP000299084"/>
    </source>
</evidence>
<evidence type="ECO:0000313" key="1">
    <source>
        <dbReference type="EMBL" id="KAB1258201.1"/>
    </source>
</evidence>
<proteinExistence type="predicted"/>
<reference evidence="1 2" key="1">
    <citation type="journal article" date="2019" name="Mol. Ecol. Resour.">
        <title>Improving Illumina assemblies with Hi-C and long reads: an example with the North African dromedary.</title>
        <authorList>
            <person name="Elbers J.P."/>
            <person name="Rogers M.F."/>
            <person name="Perelman P.L."/>
            <person name="Proskuryakova A.A."/>
            <person name="Serdyukova N.A."/>
            <person name="Johnson W.E."/>
            <person name="Horin P."/>
            <person name="Corander J."/>
            <person name="Murphy D."/>
            <person name="Burger P.A."/>
        </authorList>
    </citation>
    <scope>NUCLEOTIDE SEQUENCE [LARGE SCALE GENOMIC DNA]</scope>
    <source>
        <strain evidence="1">Drom800</strain>
        <tissue evidence="1">Blood</tissue>
    </source>
</reference>
<accession>A0A5N4CH07</accession>
<gene>
    <name evidence="1" type="ORF">Cadr_000022542</name>
</gene>
<dbReference type="AlphaFoldDB" id="A0A5N4CH07"/>